<dbReference type="Pfam" id="PF01266">
    <property type="entry name" value="DAO"/>
    <property type="match status" value="1"/>
</dbReference>
<evidence type="ECO:0000313" key="7">
    <source>
        <dbReference type="EMBL" id="PYH41107.1"/>
    </source>
</evidence>
<dbReference type="RefSeq" id="XP_025427089.1">
    <property type="nucleotide sequence ID" value="XM_025577695.1"/>
</dbReference>
<dbReference type="GO" id="GO:0004657">
    <property type="term" value="F:proline dehydrogenase activity"/>
    <property type="evidence" value="ECO:0007669"/>
    <property type="project" value="TreeGrafter"/>
</dbReference>
<dbReference type="InterPro" id="IPR045170">
    <property type="entry name" value="MTOX"/>
</dbReference>
<accession>A0A318Z450</accession>
<dbReference type="EMBL" id="KZ821270">
    <property type="protein sequence ID" value="PYH41107.1"/>
    <property type="molecule type" value="Genomic_DNA"/>
</dbReference>
<dbReference type="PANTHER" id="PTHR10961:SF45">
    <property type="entry name" value="FAD DEPENDENT OXIDOREDUCTASE DOMAIN-CONTAINING PROTEIN-RELATED"/>
    <property type="match status" value="1"/>
</dbReference>
<gene>
    <name evidence="7" type="ORF">BP01DRAFT_386795</name>
</gene>
<dbReference type="GO" id="GO:0050660">
    <property type="term" value="F:flavin adenine dinucleotide binding"/>
    <property type="evidence" value="ECO:0007669"/>
    <property type="project" value="InterPro"/>
</dbReference>
<organism evidence="7 8">
    <name type="scientific">Aspergillus saccharolyticus JOP 1030-1</name>
    <dbReference type="NCBI Taxonomy" id="1450539"/>
    <lineage>
        <taxon>Eukaryota</taxon>
        <taxon>Fungi</taxon>
        <taxon>Dikarya</taxon>
        <taxon>Ascomycota</taxon>
        <taxon>Pezizomycotina</taxon>
        <taxon>Eurotiomycetes</taxon>
        <taxon>Eurotiomycetidae</taxon>
        <taxon>Eurotiales</taxon>
        <taxon>Aspergillaceae</taxon>
        <taxon>Aspergillus</taxon>
        <taxon>Aspergillus subgen. Circumdati</taxon>
    </lineage>
</organism>
<sequence>MMDNKDSRIVIVGAGVFGLAAARQLAMEGYRNLLVLDRSMPPVADGSSSDISRMIRFDYADDDYLRIAHQAYLEWSQPKYQGIFYPAPFILTGNTSAHGQAWIASTTAALTRRDLPYTRLEDVAATKQMHPVLSGPLAAPPFNGYLNTQAGWADANKAISQIRDDCLELGVSFLCGRSGTVVGLETDASKKITAVRTLVGSPIEGDCFLLTAGAWGSSLVPMYNSTLTTGQVVAYLRLTPEELAQYRDLPMYANFSTGWFNFPPHEETGILKFAIHGWGYTRAPDQEEMMIVNQANVSAPPLIPPRERRNFVPADGEARLREGLREILPELADRPFEKLALCWYTDTPTGDFILDYHPDFTNLFVGGAGSGHGFKFLPVLGEYMSLALKKALPENLAHKWRFRTDYATREDVFLGDGSRGGPIRRELNPKERAKL</sequence>
<evidence type="ECO:0000313" key="8">
    <source>
        <dbReference type="Proteomes" id="UP000248349"/>
    </source>
</evidence>
<keyword evidence="4" id="KW-0274">FAD</keyword>
<reference evidence="7 8" key="1">
    <citation type="submission" date="2016-12" db="EMBL/GenBank/DDBJ databases">
        <title>The genomes of Aspergillus section Nigri reveals drivers in fungal speciation.</title>
        <authorList>
            <consortium name="DOE Joint Genome Institute"/>
            <person name="Vesth T.C."/>
            <person name="Nybo J."/>
            <person name="Theobald S."/>
            <person name="Brandl J."/>
            <person name="Frisvad J.C."/>
            <person name="Nielsen K.F."/>
            <person name="Lyhne E.K."/>
            <person name="Kogle M.E."/>
            <person name="Kuo A."/>
            <person name="Riley R."/>
            <person name="Clum A."/>
            <person name="Nolan M."/>
            <person name="Lipzen A."/>
            <person name="Salamov A."/>
            <person name="Henrissat B."/>
            <person name="Wiebenga A."/>
            <person name="De Vries R.P."/>
            <person name="Grigoriev I.V."/>
            <person name="Mortensen U.H."/>
            <person name="Andersen M.R."/>
            <person name="Baker S.E."/>
        </authorList>
    </citation>
    <scope>NUCLEOTIDE SEQUENCE [LARGE SCALE GENOMIC DNA]</scope>
    <source>
        <strain evidence="7 8">JOP 1030-1</strain>
    </source>
</reference>
<keyword evidence="3" id="KW-0285">Flavoprotein</keyword>
<dbReference type="InterPro" id="IPR036188">
    <property type="entry name" value="FAD/NAD-bd_sf"/>
</dbReference>
<evidence type="ECO:0000256" key="4">
    <source>
        <dbReference type="ARBA" id="ARBA00022827"/>
    </source>
</evidence>
<name>A0A318Z450_9EURO</name>
<dbReference type="Gene3D" id="3.30.9.10">
    <property type="entry name" value="D-Amino Acid Oxidase, subunit A, domain 2"/>
    <property type="match status" value="1"/>
</dbReference>
<keyword evidence="5" id="KW-0560">Oxidoreductase</keyword>
<evidence type="ECO:0000256" key="3">
    <source>
        <dbReference type="ARBA" id="ARBA00022630"/>
    </source>
</evidence>
<evidence type="ECO:0000259" key="6">
    <source>
        <dbReference type="Pfam" id="PF01266"/>
    </source>
</evidence>
<comment type="similarity">
    <text evidence="2">Belongs to the MSOX/MTOX family.</text>
</comment>
<dbReference type="STRING" id="1450539.A0A318Z450"/>
<dbReference type="Proteomes" id="UP000248349">
    <property type="component" value="Unassembled WGS sequence"/>
</dbReference>
<evidence type="ECO:0000256" key="5">
    <source>
        <dbReference type="ARBA" id="ARBA00023002"/>
    </source>
</evidence>
<dbReference type="AlphaFoldDB" id="A0A318Z450"/>
<dbReference type="SUPFAM" id="SSF54373">
    <property type="entry name" value="FAD-linked reductases, C-terminal domain"/>
    <property type="match status" value="1"/>
</dbReference>
<dbReference type="Gene3D" id="3.50.50.60">
    <property type="entry name" value="FAD/NAD(P)-binding domain"/>
    <property type="match status" value="1"/>
</dbReference>
<dbReference type="InterPro" id="IPR006076">
    <property type="entry name" value="FAD-dep_OxRdtase"/>
</dbReference>
<comment type="cofactor">
    <cofactor evidence="1">
        <name>FAD</name>
        <dbReference type="ChEBI" id="CHEBI:57692"/>
    </cofactor>
</comment>
<dbReference type="GO" id="GO:0050031">
    <property type="term" value="F:L-pipecolate oxidase activity"/>
    <property type="evidence" value="ECO:0007669"/>
    <property type="project" value="TreeGrafter"/>
</dbReference>
<dbReference type="GeneID" id="37078924"/>
<keyword evidence="8" id="KW-1185">Reference proteome</keyword>
<dbReference type="OrthoDB" id="2219495at2759"/>
<evidence type="ECO:0000256" key="2">
    <source>
        <dbReference type="ARBA" id="ARBA00010989"/>
    </source>
</evidence>
<dbReference type="PANTHER" id="PTHR10961">
    <property type="entry name" value="PEROXISOMAL SARCOSINE OXIDASE"/>
    <property type="match status" value="1"/>
</dbReference>
<protein>
    <submittedName>
        <fullName evidence="7">FAD-dependent oxidoreductase</fullName>
    </submittedName>
</protein>
<dbReference type="SUPFAM" id="SSF51905">
    <property type="entry name" value="FAD/NAD(P)-binding domain"/>
    <property type="match status" value="1"/>
</dbReference>
<dbReference type="GO" id="GO:0008115">
    <property type="term" value="F:sarcosine oxidase activity"/>
    <property type="evidence" value="ECO:0007669"/>
    <property type="project" value="TreeGrafter"/>
</dbReference>
<feature type="domain" description="FAD dependent oxidoreductase" evidence="6">
    <location>
        <begin position="8"/>
        <end position="384"/>
    </location>
</feature>
<proteinExistence type="inferred from homology"/>
<evidence type="ECO:0000256" key="1">
    <source>
        <dbReference type="ARBA" id="ARBA00001974"/>
    </source>
</evidence>